<sequence>MSSLTLTLVISFCFIGVAMSASITQATYKTIMDLTLKCGSDDEINNPDLDVSDIGVYFYNYEDSSKNVHRMPIKDAAQNILTKNKLDKSKKFLVFVSGFNTNVGFNEATKIRNLFMKENSYLIIIDHSSYTNKGSIYNAKYGMAVKHVKSIGKRLAQLLADLYKGGVPAQKIHAMGHSLGGQILGHVGANFHKFTGKKIARISSLDPAGPCFYTRPAEEQIRSGVAEYVEVYHCNSGIFGTNSTLADVDFFMNDGKSQPACDEETDVFRCSHNKCVDMWKQSVLDPKAFTAYKCANYDDFINNKCKESTTAGFRNPLKAKGTYYFSTKGFVGLW</sequence>
<name>A0A2W1C0X1_HELAM</name>
<evidence type="ECO:0000313" key="7">
    <source>
        <dbReference type="EMBL" id="PZC77723.1"/>
    </source>
</evidence>
<dbReference type="Pfam" id="PF00151">
    <property type="entry name" value="Lipase"/>
    <property type="match status" value="1"/>
</dbReference>
<dbReference type="AlphaFoldDB" id="A0A2W1C0X1"/>
<evidence type="ECO:0000256" key="2">
    <source>
        <dbReference type="ARBA" id="ARBA00010701"/>
    </source>
</evidence>
<comment type="similarity">
    <text evidence="2 4">Belongs to the AB hydrolase superfamily. Lipase family.</text>
</comment>
<evidence type="ECO:0000259" key="6">
    <source>
        <dbReference type="Pfam" id="PF00151"/>
    </source>
</evidence>
<dbReference type="GO" id="GO:0016298">
    <property type="term" value="F:lipase activity"/>
    <property type="evidence" value="ECO:0007669"/>
    <property type="project" value="InterPro"/>
</dbReference>
<comment type="subcellular location">
    <subcellularLocation>
        <location evidence="1">Secreted</location>
    </subcellularLocation>
</comment>
<dbReference type="InterPro" id="IPR000734">
    <property type="entry name" value="TAG_lipase"/>
</dbReference>
<dbReference type="PANTHER" id="PTHR11610">
    <property type="entry name" value="LIPASE"/>
    <property type="match status" value="1"/>
</dbReference>
<reference evidence="7 8" key="1">
    <citation type="journal article" date="2017" name="BMC Biol.">
        <title>Genomic innovations, transcriptional plasticity and gene loss underlying the evolution and divergence of two highly polyphagous and invasive Helicoverpa pest species.</title>
        <authorList>
            <person name="Pearce S.L."/>
            <person name="Clarke D.F."/>
            <person name="East P.D."/>
            <person name="Elfekih S."/>
            <person name="Gordon K.H."/>
            <person name="Jermiin L.S."/>
            <person name="McGaughran A."/>
            <person name="Oakeshott J.G."/>
            <person name="Papanikolaou A."/>
            <person name="Perera O.P."/>
            <person name="Rane R.V."/>
            <person name="Richards S."/>
            <person name="Tay W.T."/>
            <person name="Walsh T.K."/>
            <person name="Anderson A."/>
            <person name="Anderson C.J."/>
            <person name="Asgari S."/>
            <person name="Board P.G."/>
            <person name="Bretschneider A."/>
            <person name="Campbell P.M."/>
            <person name="Chertemps T."/>
            <person name="Christeller J.T."/>
            <person name="Coppin C.W."/>
            <person name="Downes S.J."/>
            <person name="Duan G."/>
            <person name="Farnsworth C.A."/>
            <person name="Good R.T."/>
            <person name="Han L.B."/>
            <person name="Han Y.C."/>
            <person name="Hatje K."/>
            <person name="Horne I."/>
            <person name="Huang Y.P."/>
            <person name="Hughes D.S."/>
            <person name="Jacquin-Joly E."/>
            <person name="James W."/>
            <person name="Jhangiani S."/>
            <person name="Kollmar M."/>
            <person name="Kuwar S.S."/>
            <person name="Li S."/>
            <person name="Liu N.Y."/>
            <person name="Maibeche M.T."/>
            <person name="Miller J.R."/>
            <person name="Montagne N."/>
            <person name="Perry T."/>
            <person name="Qu J."/>
            <person name="Song S.V."/>
            <person name="Sutton G.G."/>
            <person name="Vogel H."/>
            <person name="Walenz B.P."/>
            <person name="Xu W."/>
            <person name="Zhang H.J."/>
            <person name="Zou Z."/>
            <person name="Batterham P."/>
            <person name="Edwards O.R."/>
            <person name="Feyereisen R."/>
            <person name="Gibbs R.A."/>
            <person name="Heckel D.G."/>
            <person name="McGrath A."/>
            <person name="Robin C."/>
            <person name="Scherer S.E."/>
            <person name="Worley K.C."/>
            <person name="Wu Y.D."/>
        </authorList>
    </citation>
    <scope>NUCLEOTIDE SEQUENCE [LARGE SCALE GENOMIC DNA]</scope>
    <source>
        <strain evidence="7">Harm_GR_Male_#8</strain>
        <tissue evidence="7">Whole organism</tissue>
    </source>
</reference>
<evidence type="ECO:0000256" key="3">
    <source>
        <dbReference type="ARBA" id="ARBA00022525"/>
    </source>
</evidence>
<proteinExistence type="inferred from homology"/>
<keyword evidence="5" id="KW-0732">Signal</keyword>
<dbReference type="SUPFAM" id="SSF53474">
    <property type="entry name" value="alpha/beta-Hydrolases"/>
    <property type="match status" value="1"/>
</dbReference>
<dbReference type="PRINTS" id="PR00821">
    <property type="entry name" value="TAGLIPASE"/>
</dbReference>
<feature type="chain" id="PRO_5015909734" description="Lipase domain-containing protein" evidence="5">
    <location>
        <begin position="21"/>
        <end position="334"/>
    </location>
</feature>
<dbReference type="OrthoDB" id="6755582at2759"/>
<evidence type="ECO:0000256" key="4">
    <source>
        <dbReference type="RuleBase" id="RU004262"/>
    </source>
</evidence>
<dbReference type="Proteomes" id="UP000249218">
    <property type="component" value="Unassembled WGS sequence"/>
</dbReference>
<dbReference type="InterPro" id="IPR013818">
    <property type="entry name" value="Lipase"/>
</dbReference>
<dbReference type="GO" id="GO:0005615">
    <property type="term" value="C:extracellular space"/>
    <property type="evidence" value="ECO:0007669"/>
    <property type="project" value="TreeGrafter"/>
</dbReference>
<gene>
    <name evidence="7" type="primary">HaOG200539</name>
    <name evidence="7" type="ORF">B5X24_HaOG200539</name>
</gene>
<keyword evidence="3" id="KW-0964">Secreted</keyword>
<evidence type="ECO:0000256" key="5">
    <source>
        <dbReference type="SAM" id="SignalP"/>
    </source>
</evidence>
<dbReference type="EMBL" id="KZ149921">
    <property type="protein sequence ID" value="PZC77723.1"/>
    <property type="molecule type" value="Genomic_DNA"/>
</dbReference>
<feature type="domain" description="Lipase" evidence="6">
    <location>
        <begin position="48"/>
        <end position="307"/>
    </location>
</feature>
<dbReference type="GO" id="GO:0017171">
    <property type="term" value="F:serine hydrolase activity"/>
    <property type="evidence" value="ECO:0007669"/>
    <property type="project" value="TreeGrafter"/>
</dbReference>
<protein>
    <recommendedName>
        <fullName evidence="6">Lipase domain-containing protein</fullName>
    </recommendedName>
</protein>
<evidence type="ECO:0000313" key="8">
    <source>
        <dbReference type="Proteomes" id="UP000249218"/>
    </source>
</evidence>
<feature type="signal peptide" evidence="5">
    <location>
        <begin position="1"/>
        <end position="20"/>
    </location>
</feature>
<dbReference type="GO" id="GO:0016042">
    <property type="term" value="P:lipid catabolic process"/>
    <property type="evidence" value="ECO:0007669"/>
    <property type="project" value="TreeGrafter"/>
</dbReference>
<evidence type="ECO:0000256" key="1">
    <source>
        <dbReference type="ARBA" id="ARBA00004613"/>
    </source>
</evidence>
<dbReference type="PANTHER" id="PTHR11610:SF173">
    <property type="entry name" value="LIPASE DOMAIN-CONTAINING PROTEIN-RELATED"/>
    <property type="match status" value="1"/>
</dbReference>
<keyword evidence="8" id="KW-1185">Reference proteome</keyword>
<dbReference type="InterPro" id="IPR029058">
    <property type="entry name" value="AB_hydrolase_fold"/>
</dbReference>
<accession>A0A2W1C0X1</accession>
<dbReference type="Gene3D" id="3.40.50.1820">
    <property type="entry name" value="alpha/beta hydrolase"/>
    <property type="match status" value="1"/>
</dbReference>
<organism evidence="7 8">
    <name type="scientific">Helicoverpa armigera</name>
    <name type="common">Cotton bollworm</name>
    <name type="synonym">Heliothis armigera</name>
    <dbReference type="NCBI Taxonomy" id="29058"/>
    <lineage>
        <taxon>Eukaryota</taxon>
        <taxon>Metazoa</taxon>
        <taxon>Ecdysozoa</taxon>
        <taxon>Arthropoda</taxon>
        <taxon>Hexapoda</taxon>
        <taxon>Insecta</taxon>
        <taxon>Pterygota</taxon>
        <taxon>Neoptera</taxon>
        <taxon>Endopterygota</taxon>
        <taxon>Lepidoptera</taxon>
        <taxon>Glossata</taxon>
        <taxon>Ditrysia</taxon>
        <taxon>Noctuoidea</taxon>
        <taxon>Noctuidae</taxon>
        <taxon>Heliothinae</taxon>
        <taxon>Helicoverpa</taxon>
    </lineage>
</organism>